<sequence>MLALLGFLMVAVFMYLIMSRRLSALVALIVVPVVFALISGFGTEIGDMMLAGIKKIAPTGIMLLFAILYFGVMMDAGLFDPLIKKIVKIVKGDPLKVIVGTAILATLVALDGDGTTTYMITVTAMLPLYRKLGIRPMILAVMPMLALGVMNMTPWGGPTARVMSVLHMDVSDIFVPVIPVMIGGIAWVMIVACILGKQERKRLGIMEIPDEDLQSLAGQEVAATDETAETAALKRPRLIWFNLLLTAALMVGLITSFLPLPTMFMLAFAIALFINYPKMQDQKERIAAHAANALATVSMVFAAGIFTGILTETKMIDAMASTLVSWIPDSLGSHMPLLVALTSMPFTYFMSNDAYYFGIVPILANAAAAYGIDPAEIGRASILGQPLHVLSPLFAAQYLLIGMVGVDYAETQKFILKWAFGTSIVMIALALLTGVISF</sequence>
<dbReference type="RefSeq" id="WP_048034103.1">
    <property type="nucleotide sequence ID" value="NZ_CP030117.1"/>
</dbReference>
<keyword evidence="2" id="KW-0813">Transport</keyword>
<evidence type="ECO:0000256" key="1">
    <source>
        <dbReference type="ARBA" id="ARBA00004141"/>
    </source>
</evidence>
<feature type="transmembrane region" description="Helical" evidence="6">
    <location>
        <begin position="331"/>
        <end position="349"/>
    </location>
</feature>
<dbReference type="GO" id="GO:0015137">
    <property type="term" value="F:citrate transmembrane transporter activity"/>
    <property type="evidence" value="ECO:0007669"/>
    <property type="project" value="InterPro"/>
</dbReference>
<dbReference type="Proteomes" id="UP000036061">
    <property type="component" value="Chromosome"/>
</dbReference>
<evidence type="ECO:0000256" key="6">
    <source>
        <dbReference type="SAM" id="Phobius"/>
    </source>
</evidence>
<feature type="transmembrane region" description="Helical" evidence="6">
    <location>
        <begin position="24"/>
        <end position="44"/>
    </location>
</feature>
<dbReference type="InterPro" id="IPR004680">
    <property type="entry name" value="Cit_transptr-like_dom"/>
</dbReference>
<evidence type="ECO:0000313" key="9">
    <source>
        <dbReference type="Proteomes" id="UP000036061"/>
    </source>
</evidence>
<feature type="domain" description="Citrate transporter-like" evidence="7">
    <location>
        <begin position="13"/>
        <end position="384"/>
    </location>
</feature>
<dbReference type="Pfam" id="PF03600">
    <property type="entry name" value="CitMHS"/>
    <property type="match status" value="1"/>
</dbReference>
<keyword evidence="4 6" id="KW-1133">Transmembrane helix</keyword>
<evidence type="ECO:0000256" key="3">
    <source>
        <dbReference type="ARBA" id="ARBA00022692"/>
    </source>
</evidence>
<evidence type="ECO:0000313" key="8">
    <source>
        <dbReference type="EMBL" id="AWX57556.1"/>
    </source>
</evidence>
<feature type="transmembrane region" description="Helical" evidence="6">
    <location>
        <begin position="173"/>
        <end position="196"/>
    </location>
</feature>
<accession>A0A2Z4MLZ1</accession>
<evidence type="ECO:0000256" key="2">
    <source>
        <dbReference type="ARBA" id="ARBA00022448"/>
    </source>
</evidence>
<dbReference type="GO" id="GO:0016020">
    <property type="term" value="C:membrane"/>
    <property type="evidence" value="ECO:0007669"/>
    <property type="project" value="UniProtKB-SubCell"/>
</dbReference>
<dbReference type="NCBIfam" id="TIGR00784">
    <property type="entry name" value="citMHS"/>
    <property type="match status" value="1"/>
</dbReference>
<comment type="subcellular location">
    <subcellularLocation>
        <location evidence="1">Membrane</location>
        <topology evidence="1">Multi-pass membrane protein</topology>
    </subcellularLocation>
</comment>
<protein>
    <submittedName>
        <fullName evidence="8">Citrate transporter</fullName>
    </submittedName>
</protein>
<feature type="transmembrane region" description="Helical" evidence="6">
    <location>
        <begin position="355"/>
        <end position="375"/>
    </location>
</feature>
<keyword evidence="5 6" id="KW-0472">Membrane</keyword>
<evidence type="ECO:0000256" key="5">
    <source>
        <dbReference type="ARBA" id="ARBA00023136"/>
    </source>
</evidence>
<feature type="transmembrane region" description="Helical" evidence="6">
    <location>
        <begin position="94"/>
        <end position="112"/>
    </location>
</feature>
<evidence type="ECO:0000259" key="7">
    <source>
        <dbReference type="Pfam" id="PF03600"/>
    </source>
</evidence>
<name>A0A2Z4MLZ1_BREBE</name>
<reference evidence="8 9" key="1">
    <citation type="journal article" date="2015" name="Genome Announc.">
        <title>Draft Genome Sequence of Brevibacillus brevis DZQ7, a Plant Growth-Promoting Rhizobacterium with Broad-Spectrum Antimicrobial Activity.</title>
        <authorList>
            <person name="Hou Q."/>
            <person name="Wang C."/>
            <person name="Hou X."/>
            <person name="Xia Z."/>
            <person name="Ye J."/>
            <person name="Liu K."/>
            <person name="Liu H."/>
            <person name="Wang J."/>
            <person name="Guo H."/>
            <person name="Yu X."/>
            <person name="Yang Y."/>
            <person name="Du B."/>
            <person name="Ding Y."/>
        </authorList>
    </citation>
    <scope>NUCLEOTIDE SEQUENCE [LARGE SCALE GENOMIC DNA]</scope>
    <source>
        <strain evidence="8 9">DZQ7</strain>
    </source>
</reference>
<feature type="transmembrane region" description="Helical" evidence="6">
    <location>
        <begin position="387"/>
        <end position="406"/>
    </location>
</feature>
<keyword evidence="3 6" id="KW-0812">Transmembrane</keyword>
<feature type="transmembrane region" description="Helical" evidence="6">
    <location>
        <begin position="56"/>
        <end position="74"/>
    </location>
</feature>
<organism evidence="8 9">
    <name type="scientific">Brevibacillus brevis</name>
    <name type="common">Bacillus brevis</name>
    <dbReference type="NCBI Taxonomy" id="1393"/>
    <lineage>
        <taxon>Bacteria</taxon>
        <taxon>Bacillati</taxon>
        <taxon>Bacillota</taxon>
        <taxon>Bacilli</taxon>
        <taxon>Bacillales</taxon>
        <taxon>Paenibacillaceae</taxon>
        <taxon>Brevibacillus</taxon>
    </lineage>
</organism>
<dbReference type="InterPro" id="IPR014738">
    <property type="entry name" value="Citrate_transporter"/>
</dbReference>
<evidence type="ECO:0000256" key="4">
    <source>
        <dbReference type="ARBA" id="ARBA00022989"/>
    </source>
</evidence>
<proteinExistence type="predicted"/>
<gene>
    <name evidence="8" type="ORF">AB432_022070</name>
</gene>
<dbReference type="EMBL" id="CP030117">
    <property type="protein sequence ID" value="AWX57556.1"/>
    <property type="molecule type" value="Genomic_DNA"/>
</dbReference>
<feature type="transmembrane region" description="Helical" evidence="6">
    <location>
        <begin position="418"/>
        <end position="436"/>
    </location>
</feature>
<feature type="transmembrane region" description="Helical" evidence="6">
    <location>
        <begin position="132"/>
        <end position="153"/>
    </location>
</feature>
<dbReference type="AlphaFoldDB" id="A0A2Z4MLZ1"/>
<feature type="transmembrane region" description="Helical" evidence="6">
    <location>
        <begin position="286"/>
        <end position="310"/>
    </location>
</feature>
<feature type="transmembrane region" description="Helical" evidence="6">
    <location>
        <begin position="243"/>
        <end position="274"/>
    </location>
</feature>